<reference evidence="2 3" key="1">
    <citation type="submission" date="2018-05" db="EMBL/GenBank/DDBJ databases">
        <title>Whole genome sequencing for identification of molecular markers to develop diagnostic detection tools for the regulated plant pathogen Lachnellula willkommii.</title>
        <authorList>
            <person name="Giroux E."/>
            <person name="Bilodeau G."/>
        </authorList>
    </citation>
    <scope>NUCLEOTIDE SEQUENCE [LARGE SCALE GENOMIC DNA]</scope>
    <source>
        <strain evidence="2 3">CBS 625.97</strain>
    </source>
</reference>
<dbReference type="EMBL" id="QGMG01000869">
    <property type="protein sequence ID" value="TVY51233.1"/>
    <property type="molecule type" value="Genomic_DNA"/>
</dbReference>
<accession>A0A7D8YIB6</accession>
<keyword evidence="3" id="KW-1185">Reference proteome</keyword>
<dbReference type="Proteomes" id="UP000481288">
    <property type="component" value="Unassembled WGS sequence"/>
</dbReference>
<feature type="transmembrane region" description="Helical" evidence="1">
    <location>
        <begin position="88"/>
        <end position="108"/>
    </location>
</feature>
<evidence type="ECO:0008006" key="4">
    <source>
        <dbReference type="Google" id="ProtNLM"/>
    </source>
</evidence>
<dbReference type="OrthoDB" id="1523883at2759"/>
<evidence type="ECO:0000313" key="3">
    <source>
        <dbReference type="Proteomes" id="UP000481288"/>
    </source>
</evidence>
<keyword evidence="1" id="KW-0472">Membrane</keyword>
<feature type="transmembrane region" description="Helical" evidence="1">
    <location>
        <begin position="20"/>
        <end position="41"/>
    </location>
</feature>
<name>A0A7D8YIB6_9HELO</name>
<sequence>MSLLNPLSWPLSLPPLLSTSLNVGVAIGGYTMAIPFYAPGIPGDMISLWFQRFFLPGFVSVMVLGLTTLVTGVRAWRGLGSPVSRRAGLGLLFTFVHFGFGPLIMGCMERMLADAGVAHAEMRWWLQLHVARSLVADVPACLCFLSALLRERL</sequence>
<proteinExistence type="predicted"/>
<comment type="caution">
    <text evidence="2">The sequence shown here is derived from an EMBL/GenBank/DDBJ whole genome shotgun (WGS) entry which is preliminary data.</text>
</comment>
<feature type="transmembrane region" description="Helical" evidence="1">
    <location>
        <begin position="53"/>
        <end position="76"/>
    </location>
</feature>
<gene>
    <name evidence="2" type="ORF">LCER1_G006742</name>
</gene>
<protein>
    <recommendedName>
        <fullName evidence="4">Integral membrane protein</fullName>
    </recommendedName>
</protein>
<keyword evidence="1" id="KW-1133">Transmembrane helix</keyword>
<evidence type="ECO:0000256" key="1">
    <source>
        <dbReference type="SAM" id="Phobius"/>
    </source>
</evidence>
<evidence type="ECO:0000313" key="2">
    <source>
        <dbReference type="EMBL" id="TVY51233.1"/>
    </source>
</evidence>
<dbReference type="AlphaFoldDB" id="A0A7D8YIB6"/>
<organism evidence="2 3">
    <name type="scientific">Lachnellula cervina</name>
    <dbReference type="NCBI Taxonomy" id="1316786"/>
    <lineage>
        <taxon>Eukaryota</taxon>
        <taxon>Fungi</taxon>
        <taxon>Dikarya</taxon>
        <taxon>Ascomycota</taxon>
        <taxon>Pezizomycotina</taxon>
        <taxon>Leotiomycetes</taxon>
        <taxon>Helotiales</taxon>
        <taxon>Lachnaceae</taxon>
        <taxon>Lachnellula</taxon>
    </lineage>
</organism>
<keyword evidence="1" id="KW-0812">Transmembrane</keyword>